<protein>
    <recommendedName>
        <fullName evidence="1">BTB domain-containing protein</fullName>
    </recommendedName>
</protein>
<dbReference type="EMBL" id="BTSX01000005">
    <property type="protein sequence ID" value="GMT02080.1"/>
    <property type="molecule type" value="Genomic_DNA"/>
</dbReference>
<accession>A0AAV5U6Q0</accession>
<feature type="domain" description="BTB" evidence="1">
    <location>
        <begin position="12"/>
        <end position="79"/>
    </location>
</feature>
<reference evidence="2" key="1">
    <citation type="submission" date="2023-10" db="EMBL/GenBank/DDBJ databases">
        <title>Genome assembly of Pristionchus species.</title>
        <authorList>
            <person name="Yoshida K."/>
            <person name="Sommer R.J."/>
        </authorList>
    </citation>
    <scope>NUCLEOTIDE SEQUENCE</scope>
    <source>
        <strain evidence="2">RS0144</strain>
    </source>
</reference>
<dbReference type="Proteomes" id="UP001432027">
    <property type="component" value="Unassembled WGS sequence"/>
</dbReference>
<dbReference type="PROSITE" id="PS50097">
    <property type="entry name" value="BTB"/>
    <property type="match status" value="1"/>
</dbReference>
<dbReference type="PANTHER" id="PTHR47022">
    <property type="entry name" value="BTB AND MATH DOMAIN-CONTAINING PROTEIN 36-RELATED"/>
    <property type="match status" value="1"/>
</dbReference>
<feature type="non-terminal residue" evidence="2">
    <location>
        <position position="1"/>
    </location>
</feature>
<dbReference type="InterPro" id="IPR011333">
    <property type="entry name" value="SKP1/BTB/POZ_sf"/>
</dbReference>
<proteinExistence type="predicted"/>
<evidence type="ECO:0000313" key="3">
    <source>
        <dbReference type="Proteomes" id="UP001432027"/>
    </source>
</evidence>
<dbReference type="Gene3D" id="3.30.710.10">
    <property type="entry name" value="Potassium Channel Kv1.1, Chain A"/>
    <property type="match status" value="1"/>
</dbReference>
<dbReference type="SUPFAM" id="SSF54695">
    <property type="entry name" value="POZ domain"/>
    <property type="match status" value="1"/>
</dbReference>
<gene>
    <name evidence="2" type="ORF">PENTCL1PPCAC_24250</name>
</gene>
<dbReference type="PANTHER" id="PTHR47022:SF1">
    <property type="entry name" value="BTB AND MATH DOMAIN-CONTAINING PROTEIN 36-RELATED"/>
    <property type="match status" value="1"/>
</dbReference>
<organism evidence="2 3">
    <name type="scientific">Pristionchus entomophagus</name>
    <dbReference type="NCBI Taxonomy" id="358040"/>
    <lineage>
        <taxon>Eukaryota</taxon>
        <taxon>Metazoa</taxon>
        <taxon>Ecdysozoa</taxon>
        <taxon>Nematoda</taxon>
        <taxon>Chromadorea</taxon>
        <taxon>Rhabditida</taxon>
        <taxon>Rhabditina</taxon>
        <taxon>Diplogasteromorpha</taxon>
        <taxon>Diplogasteroidea</taxon>
        <taxon>Neodiplogasteridae</taxon>
        <taxon>Pristionchus</taxon>
    </lineage>
</organism>
<keyword evidence="3" id="KW-1185">Reference proteome</keyword>
<evidence type="ECO:0000259" key="1">
    <source>
        <dbReference type="PROSITE" id="PS50097"/>
    </source>
</evidence>
<dbReference type="AlphaFoldDB" id="A0AAV5U6Q0"/>
<dbReference type="SMART" id="SM00225">
    <property type="entry name" value="BTB"/>
    <property type="match status" value="1"/>
</dbReference>
<sequence>DPTIFSSPTRMSNVILKIGDQQLHVSKEYLAVHSPVFEAMFFGNFEENGRKEVVIKDVVYEEFLDLLHLIYFKSLVITDRIVVHILKLADRFQMEDVMELTKKHLIQSKGINAAKKLLIADQYRLDSVRDHCLQSFTSFVNLMKELKLTPECDNLSKDMKSAIYDRFSKI</sequence>
<dbReference type="InterPro" id="IPR000210">
    <property type="entry name" value="BTB/POZ_dom"/>
</dbReference>
<name>A0AAV5U6Q0_9BILA</name>
<comment type="caution">
    <text evidence="2">The sequence shown here is derived from an EMBL/GenBank/DDBJ whole genome shotgun (WGS) entry which is preliminary data.</text>
</comment>
<evidence type="ECO:0000313" key="2">
    <source>
        <dbReference type="EMBL" id="GMT02080.1"/>
    </source>
</evidence>
<dbReference type="Pfam" id="PF00651">
    <property type="entry name" value="BTB"/>
    <property type="match status" value="1"/>
</dbReference>
<dbReference type="CDD" id="cd18186">
    <property type="entry name" value="BTB_POZ_ZBTB_KLHL-like"/>
    <property type="match status" value="1"/>
</dbReference>